<dbReference type="InterPro" id="IPR001387">
    <property type="entry name" value="Cro/C1-type_HTH"/>
</dbReference>
<keyword evidence="3" id="KW-1185">Reference proteome</keyword>
<dbReference type="Pfam" id="PF01381">
    <property type="entry name" value="HTH_3"/>
    <property type="match status" value="1"/>
</dbReference>
<evidence type="ECO:0000313" key="2">
    <source>
        <dbReference type="EMBL" id="UVC14737.1"/>
    </source>
</evidence>
<dbReference type="EMBL" id="CP062229">
    <property type="protein sequence ID" value="UVC14737.1"/>
    <property type="molecule type" value="Genomic_DNA"/>
</dbReference>
<dbReference type="SUPFAM" id="SSF47413">
    <property type="entry name" value="lambda repressor-like DNA-binding domains"/>
    <property type="match status" value="1"/>
</dbReference>
<organism evidence="2 3">
    <name type="scientific">Mesorhizobium onobrychidis</name>
    <dbReference type="NCBI Taxonomy" id="2775404"/>
    <lineage>
        <taxon>Bacteria</taxon>
        <taxon>Pseudomonadati</taxon>
        <taxon>Pseudomonadota</taxon>
        <taxon>Alphaproteobacteria</taxon>
        <taxon>Hyphomicrobiales</taxon>
        <taxon>Phyllobacteriaceae</taxon>
        <taxon>Mesorhizobium</taxon>
    </lineage>
</organism>
<proteinExistence type="predicted"/>
<protein>
    <submittedName>
        <fullName evidence="2">Helix-turn-helix transcriptional regulator</fullName>
    </submittedName>
</protein>
<feature type="domain" description="HTH cro/C1-type" evidence="1">
    <location>
        <begin position="46"/>
        <end position="69"/>
    </location>
</feature>
<sequence>MTNDDDEWWGRLRDAIETAKNGGRSYREISLEAKQGRNYVQQMMKNGKAPGADVVAKLCKALGVSITYIFTGARMTAEAEEMLVLFSRLDEEAKDSLLGLLKKMPSTPPDDEAPQG</sequence>
<dbReference type="SMART" id="SM00530">
    <property type="entry name" value="HTH_XRE"/>
    <property type="match status" value="1"/>
</dbReference>
<reference evidence="2" key="1">
    <citation type="submission" date="2020-09" db="EMBL/GenBank/DDBJ databases">
        <title>Rhizobia associated with sainfoin plants.</title>
        <authorList>
            <person name="Asharfi S."/>
            <person name="Kuzmanovic N."/>
            <person name="Bunk B."/>
            <person name="Sproeer C."/>
            <person name="Becker M."/>
            <person name="Thuenen T."/>
        </authorList>
    </citation>
    <scope>NUCLEOTIDE SEQUENCE</scope>
    <source>
        <strain evidence="2">OM4</strain>
    </source>
</reference>
<dbReference type="Gene3D" id="1.10.260.40">
    <property type="entry name" value="lambda repressor-like DNA-binding domains"/>
    <property type="match status" value="1"/>
</dbReference>
<accession>A0ABY5QVK8</accession>
<dbReference type="PROSITE" id="PS50943">
    <property type="entry name" value="HTH_CROC1"/>
    <property type="match status" value="1"/>
</dbReference>
<dbReference type="CDD" id="cd00093">
    <property type="entry name" value="HTH_XRE"/>
    <property type="match status" value="1"/>
</dbReference>
<name>A0ABY5QVK8_9HYPH</name>
<evidence type="ECO:0000313" key="3">
    <source>
        <dbReference type="Proteomes" id="UP001058098"/>
    </source>
</evidence>
<gene>
    <name evidence="2" type="ORF">IHQ72_29670</name>
</gene>
<evidence type="ECO:0000259" key="1">
    <source>
        <dbReference type="PROSITE" id="PS50943"/>
    </source>
</evidence>
<dbReference type="InterPro" id="IPR010982">
    <property type="entry name" value="Lambda_DNA-bd_dom_sf"/>
</dbReference>
<dbReference type="Proteomes" id="UP001058098">
    <property type="component" value="Chromosome"/>
</dbReference>
<dbReference type="RefSeq" id="WP_258119144.1">
    <property type="nucleotide sequence ID" value="NZ_CP062229.1"/>
</dbReference>